<dbReference type="SMART" id="SM00360">
    <property type="entry name" value="RRM"/>
    <property type="match status" value="3"/>
</dbReference>
<dbReference type="InterPro" id="IPR012677">
    <property type="entry name" value="Nucleotide-bd_a/b_plait_sf"/>
</dbReference>
<organism evidence="5 6">
    <name type="scientific">Mucor lusitanicus CBS 277.49</name>
    <dbReference type="NCBI Taxonomy" id="747725"/>
    <lineage>
        <taxon>Eukaryota</taxon>
        <taxon>Fungi</taxon>
        <taxon>Fungi incertae sedis</taxon>
        <taxon>Mucoromycota</taxon>
        <taxon>Mucoromycotina</taxon>
        <taxon>Mucoromycetes</taxon>
        <taxon>Mucorales</taxon>
        <taxon>Mucorineae</taxon>
        <taxon>Mucoraceae</taxon>
        <taxon>Mucor</taxon>
    </lineage>
</organism>
<dbReference type="GO" id="GO:0010494">
    <property type="term" value="C:cytoplasmic stress granule"/>
    <property type="evidence" value="ECO:0007669"/>
    <property type="project" value="TreeGrafter"/>
</dbReference>
<dbReference type="GO" id="GO:0000184">
    <property type="term" value="P:nuclear-transcribed mRNA catabolic process, nonsense-mediated decay"/>
    <property type="evidence" value="ECO:0007669"/>
    <property type="project" value="TreeGrafter"/>
</dbReference>
<reference evidence="5 6" key="1">
    <citation type="submission" date="2015-06" db="EMBL/GenBank/DDBJ databases">
        <title>Expansion of signal transduction pathways in fungi by whole-genome duplication.</title>
        <authorList>
            <consortium name="DOE Joint Genome Institute"/>
            <person name="Corrochano L.M."/>
            <person name="Kuo A."/>
            <person name="Marcet-Houben M."/>
            <person name="Polaino S."/>
            <person name="Salamov A."/>
            <person name="Villalobos J.M."/>
            <person name="Alvarez M.I."/>
            <person name="Avalos J."/>
            <person name="Benito E.P."/>
            <person name="Benoit I."/>
            <person name="Burger G."/>
            <person name="Camino L.P."/>
            <person name="Canovas D."/>
            <person name="Cerda-Olmedo E."/>
            <person name="Cheng J.-F."/>
            <person name="Dominguez A."/>
            <person name="Elias M."/>
            <person name="Eslava A.P."/>
            <person name="Glaser F."/>
            <person name="Grimwood J."/>
            <person name="Gutierrez G."/>
            <person name="Heitman J."/>
            <person name="Henrissat B."/>
            <person name="Iturriaga E.A."/>
            <person name="Lang B.F."/>
            <person name="Lavin J.L."/>
            <person name="Lee S."/>
            <person name="Li W."/>
            <person name="Lindquist E."/>
            <person name="Lopez-Garcia S."/>
            <person name="Luque E.M."/>
            <person name="Marcos A.T."/>
            <person name="Martin J."/>
            <person name="Mccluskey K."/>
            <person name="Medina H.R."/>
            <person name="Miralles-Duran A."/>
            <person name="Miyazaki A."/>
            <person name="Munoz-Torres E."/>
            <person name="Oguiza J.A."/>
            <person name="Ohm R."/>
            <person name="Olmedo M."/>
            <person name="Orejas M."/>
            <person name="Ortiz-Castellanos L."/>
            <person name="Pisabarro A.G."/>
            <person name="Rodriguez-Romero J."/>
            <person name="Ruiz-Herrera J."/>
            <person name="Ruiz-Vazquez R."/>
            <person name="Sanz C."/>
            <person name="Schackwitz W."/>
            <person name="Schmutz J."/>
            <person name="Shahriari M."/>
            <person name="Shelest E."/>
            <person name="Silva-Franco F."/>
            <person name="Soanes D."/>
            <person name="Syed K."/>
            <person name="Tagua V.G."/>
            <person name="Talbot N.J."/>
            <person name="Thon M."/>
            <person name="De Vries R.P."/>
            <person name="Wiebenga A."/>
            <person name="Yadav J.S."/>
            <person name="Braun E.L."/>
            <person name="Baker S."/>
            <person name="Garre V."/>
            <person name="Horwitz B."/>
            <person name="Torres-Martinez S."/>
            <person name="Idnurm A."/>
            <person name="Herrera-Estrella A."/>
            <person name="Gabaldon T."/>
            <person name="Grigoriev I.V."/>
        </authorList>
    </citation>
    <scope>NUCLEOTIDE SEQUENCE [LARGE SCALE GENOMIC DNA]</scope>
    <source>
        <strain evidence="5 6">CBS 277.49</strain>
    </source>
</reference>
<evidence type="ECO:0000313" key="5">
    <source>
        <dbReference type="EMBL" id="OAC98620.1"/>
    </source>
</evidence>
<evidence type="ECO:0000256" key="1">
    <source>
        <dbReference type="ARBA" id="ARBA00022884"/>
    </source>
</evidence>
<evidence type="ECO:0000256" key="2">
    <source>
        <dbReference type="PROSITE-ProRule" id="PRU00176"/>
    </source>
</evidence>
<name>A0A168HC74_MUCCL</name>
<accession>A0A168HC74</accession>
<protein>
    <recommendedName>
        <fullName evidence="4">RRM domain-containing protein</fullName>
    </recommendedName>
</protein>
<dbReference type="OrthoDB" id="8093034at2759"/>
<comment type="caution">
    <text evidence="5">The sequence shown here is derived from an EMBL/GenBank/DDBJ whole genome shotgun (WGS) entry which is preliminary data.</text>
</comment>
<feature type="domain" description="RRM" evidence="4">
    <location>
        <begin position="8"/>
        <end position="85"/>
    </location>
</feature>
<dbReference type="GO" id="GO:0003729">
    <property type="term" value="F:mRNA binding"/>
    <property type="evidence" value="ECO:0007669"/>
    <property type="project" value="InterPro"/>
</dbReference>
<dbReference type="PANTHER" id="PTHR47640:SF5">
    <property type="entry name" value="RRM DOMAIN-CONTAINING PROTEIN"/>
    <property type="match status" value="1"/>
</dbReference>
<dbReference type="SUPFAM" id="SSF54928">
    <property type="entry name" value="RNA-binding domain, RBD"/>
    <property type="match status" value="2"/>
</dbReference>
<dbReference type="Pfam" id="PF00076">
    <property type="entry name" value="RRM_1"/>
    <property type="match status" value="3"/>
</dbReference>
<keyword evidence="6" id="KW-1185">Reference proteome</keyword>
<evidence type="ECO:0000313" key="6">
    <source>
        <dbReference type="Proteomes" id="UP000077051"/>
    </source>
</evidence>
<dbReference type="GO" id="GO:0034063">
    <property type="term" value="P:stress granule assembly"/>
    <property type="evidence" value="ECO:0007669"/>
    <property type="project" value="TreeGrafter"/>
</dbReference>
<dbReference type="InterPro" id="IPR050825">
    <property type="entry name" value="RBM42_RBP45_47-like"/>
</dbReference>
<dbReference type="EMBL" id="AMYB01000010">
    <property type="protein sequence ID" value="OAC98620.1"/>
    <property type="molecule type" value="Genomic_DNA"/>
</dbReference>
<evidence type="ECO:0000256" key="3">
    <source>
        <dbReference type="SAM" id="MobiDB-lite"/>
    </source>
</evidence>
<feature type="domain" description="RRM" evidence="4">
    <location>
        <begin position="212"/>
        <end position="282"/>
    </location>
</feature>
<evidence type="ECO:0000259" key="4">
    <source>
        <dbReference type="PROSITE" id="PS50102"/>
    </source>
</evidence>
<dbReference type="AlphaFoldDB" id="A0A168HC74"/>
<feature type="domain" description="RRM" evidence="4">
    <location>
        <begin position="91"/>
        <end position="153"/>
    </location>
</feature>
<dbReference type="GO" id="GO:0043488">
    <property type="term" value="P:regulation of mRNA stability"/>
    <property type="evidence" value="ECO:0007669"/>
    <property type="project" value="TreeGrafter"/>
</dbReference>
<proteinExistence type="predicted"/>
<feature type="region of interest" description="Disordered" evidence="3">
    <location>
        <begin position="162"/>
        <end position="191"/>
    </location>
</feature>
<keyword evidence="1 2" id="KW-0694">RNA-binding</keyword>
<dbReference type="PANTHER" id="PTHR47640">
    <property type="entry name" value="TRNA SELENOCYSTEINE 1-ASSOCIATED PROTEIN 1-RELATED-RELATED"/>
    <property type="match status" value="1"/>
</dbReference>
<feature type="region of interest" description="Disordered" evidence="3">
    <location>
        <begin position="323"/>
        <end position="347"/>
    </location>
</feature>
<gene>
    <name evidence="5" type="ORF">MUCCIDRAFT_157440</name>
</gene>
<feature type="compositionally biased region" description="Low complexity" evidence="3">
    <location>
        <begin position="162"/>
        <end position="180"/>
    </location>
</feature>
<sequence>MTDYNNEKSLRITNLDQRVTEDALKGIFSLISPIVHIKITKDNSNDGLNCGLVEFHEHQAAEQALHAMDKRTIYSQEIAVSWNDQAASNENQVFVTDLDHTMSDSGLWNAFEKFHVCNARVINPGEGVVTFENKSDAQDAIRHMDGALVGSSRVHCHWHLASSPSAASDNNSDANSVSSTHSRRSSTDSDNNVVLSNMSYEDIFAQTPLYNTSVSIRGLPKKAISQDIAPHLQQYGFVTDIHIKKGEAIVKLDTHANAATAIFALQGVTIAGKPVRLGWVKDRDIQRIDSQDNMTRSFNVFSSGYVPPSKLVNQITNTYENHTTMRPPAPTTDPAGGEPGGGHHGWNQYYQQHYSAGHLTI</sequence>
<dbReference type="Gene3D" id="3.30.70.330">
    <property type="match status" value="3"/>
</dbReference>
<dbReference type="Proteomes" id="UP000077051">
    <property type="component" value="Unassembled WGS sequence"/>
</dbReference>
<dbReference type="VEuPathDB" id="FungiDB:MUCCIDRAFT_157440"/>
<dbReference type="PROSITE" id="PS50102">
    <property type="entry name" value="RRM"/>
    <property type="match status" value="3"/>
</dbReference>
<dbReference type="STRING" id="747725.A0A168HC74"/>
<dbReference type="InterPro" id="IPR000504">
    <property type="entry name" value="RRM_dom"/>
</dbReference>
<dbReference type="InterPro" id="IPR035979">
    <property type="entry name" value="RBD_domain_sf"/>
</dbReference>